<proteinExistence type="predicted"/>
<name>A0A9W4D612_9CYAN</name>
<dbReference type="Proteomes" id="UP001153719">
    <property type="component" value="Chromosome"/>
</dbReference>
<keyword evidence="2" id="KW-1185">Reference proteome</keyword>
<protein>
    <submittedName>
        <fullName evidence="1">Uncharacterized protein</fullName>
    </submittedName>
</protein>
<evidence type="ECO:0000313" key="1">
    <source>
        <dbReference type="EMBL" id="CAD5951515.1"/>
    </source>
</evidence>
<dbReference type="AlphaFoldDB" id="A0A9W4D612"/>
<reference evidence="1" key="1">
    <citation type="submission" date="2020-09" db="EMBL/GenBank/DDBJ databases">
        <authorList>
            <person name="Blom J."/>
        </authorList>
    </citation>
    <scope>NUCLEOTIDE SEQUENCE</scope>
    <source>
        <strain evidence="1">No.713</strain>
    </source>
</reference>
<gene>
    <name evidence="1" type="ORF">NO713_02590</name>
</gene>
<accession>A0A9W4D612</accession>
<organism evidence="1 2">
    <name type="scientific">Planktothrix pseudagardhii</name>
    <dbReference type="NCBI Taxonomy" id="132604"/>
    <lineage>
        <taxon>Bacteria</taxon>
        <taxon>Bacillati</taxon>
        <taxon>Cyanobacteriota</taxon>
        <taxon>Cyanophyceae</taxon>
        <taxon>Oscillatoriophycideae</taxon>
        <taxon>Oscillatoriales</taxon>
        <taxon>Microcoleaceae</taxon>
        <taxon>Planktothrix</taxon>
    </lineage>
</organism>
<sequence>MHGSEGEVGVVTLLSTLTIQLSLFDWTRYENPTPLA</sequence>
<dbReference type="EMBL" id="LR882967">
    <property type="protein sequence ID" value="CAD5951515.1"/>
    <property type="molecule type" value="Genomic_DNA"/>
</dbReference>
<evidence type="ECO:0000313" key="2">
    <source>
        <dbReference type="Proteomes" id="UP001153719"/>
    </source>
</evidence>
<dbReference type="KEGG" id="ppsu:NO713_02590"/>